<dbReference type="OrthoDB" id="5379939at2"/>
<dbReference type="SUPFAM" id="SSF50156">
    <property type="entry name" value="PDZ domain-like"/>
    <property type="match status" value="1"/>
</dbReference>
<evidence type="ECO:0000313" key="3">
    <source>
        <dbReference type="EMBL" id="SEN43474.1"/>
    </source>
</evidence>
<dbReference type="Gene3D" id="3.30.750.44">
    <property type="match status" value="1"/>
</dbReference>
<evidence type="ECO:0000256" key="1">
    <source>
        <dbReference type="SAM" id="SignalP"/>
    </source>
</evidence>
<name>A0A1H8GI91_9SPHI</name>
<dbReference type="SMART" id="SM00245">
    <property type="entry name" value="TSPc"/>
    <property type="match status" value="1"/>
</dbReference>
<dbReference type="InterPro" id="IPR005151">
    <property type="entry name" value="Tail-specific_protease"/>
</dbReference>
<keyword evidence="1" id="KW-0732">Signal</keyword>
<dbReference type="PROSITE" id="PS51257">
    <property type="entry name" value="PROKAR_LIPOPROTEIN"/>
    <property type="match status" value="1"/>
</dbReference>
<dbReference type="EMBL" id="FOCL01000003">
    <property type="protein sequence ID" value="SEN43474.1"/>
    <property type="molecule type" value="Genomic_DNA"/>
</dbReference>
<feature type="signal peptide" evidence="1">
    <location>
        <begin position="1"/>
        <end position="17"/>
    </location>
</feature>
<feature type="domain" description="Tail specific protease" evidence="2">
    <location>
        <begin position="511"/>
        <end position="722"/>
    </location>
</feature>
<dbReference type="GO" id="GO:0008236">
    <property type="term" value="F:serine-type peptidase activity"/>
    <property type="evidence" value="ECO:0007669"/>
    <property type="project" value="InterPro"/>
</dbReference>
<dbReference type="Gene3D" id="2.30.42.10">
    <property type="match status" value="1"/>
</dbReference>
<sequence>MKNFPVLLCLFISFLFSCGKSIGQNSQDEFNGDFERINYVSKYPVGWMHSDGKNYKFALDSSTVQHGKYALSIASTTDTVGFGAFTFAIPKTFEGSEVELRGYLKTEGVNGGFAGFWLRIDGTSAFDNMQGQNIHGTTDWKQYSIKLPYNSQKAINIVGGALLAGKGKIWFDNIELFVDGKPIENAVPKKVIRLKADMDTAFIRGSGINAIVLDPQVIINLKLLGQVWGFLKYHHPEIAKGNYNMDAELFRVMPDVIKARSNNELSKVLEQWTDKLGKVNACDNCKPNTDSKVKPIANYGNIFDHSVLNKSFTDKLQTILDNHKITESYYIGMTGIGNPIFDHESGYYNIKYPDAGCRLLCLFKYWNMVQYFFPYKHLIGKDWNQTLPEFIPQFVNDKNSTEYILTTLKLISSIHDTHANIWSGNAELEAYRGKYRPSFKAGFVENKLVITGFESDSVAVKESFKIGDVITKINGVTVEELIRKYLPITAASNYTTQLRDMPYNYLLRSNNPHFEITIKRRGNILNAAIEGKLVSKIGLMNAGNISVKDPGYYLINENIGYLYPAKYHDANLPAIREMFKNTKGIIIDMRCYPSEFMPFTFGAYIKSGSTPFVKFTNGSINQPGLFVETPKLDIKPDGNSYKGKVIVIVNEQSQSEAEYTTMAFQSSPHVKVIGSTTAGADGNVSRIILPGGISTLFSGIGILYPDGTQTQRKGVKIDIVVKPTIKGIKAGIDEPLEKAKALIME</sequence>
<evidence type="ECO:0000313" key="4">
    <source>
        <dbReference type="Proteomes" id="UP000198942"/>
    </source>
</evidence>
<dbReference type="SUPFAM" id="SSF52096">
    <property type="entry name" value="ClpP/crotonase"/>
    <property type="match status" value="1"/>
</dbReference>
<dbReference type="Gene3D" id="2.60.120.260">
    <property type="entry name" value="Galactose-binding domain-like"/>
    <property type="match status" value="1"/>
</dbReference>
<dbReference type="GO" id="GO:0006508">
    <property type="term" value="P:proteolysis"/>
    <property type="evidence" value="ECO:0007669"/>
    <property type="project" value="InterPro"/>
</dbReference>
<feature type="chain" id="PRO_5011794871" evidence="1">
    <location>
        <begin position="18"/>
        <end position="745"/>
    </location>
</feature>
<reference evidence="4" key="1">
    <citation type="submission" date="2016-10" db="EMBL/GenBank/DDBJ databases">
        <authorList>
            <person name="Varghese N."/>
            <person name="Submissions S."/>
        </authorList>
    </citation>
    <scope>NUCLEOTIDE SEQUENCE [LARGE SCALE GENOMIC DNA]</scope>
    <source>
        <strain evidence="4">Gh-48</strain>
    </source>
</reference>
<dbReference type="Pfam" id="PF03572">
    <property type="entry name" value="Peptidase_S41"/>
    <property type="match status" value="1"/>
</dbReference>
<dbReference type="InterPro" id="IPR029045">
    <property type="entry name" value="ClpP/crotonase-like_dom_sf"/>
</dbReference>
<evidence type="ECO:0000259" key="2">
    <source>
        <dbReference type="SMART" id="SM00245"/>
    </source>
</evidence>
<gene>
    <name evidence="3" type="ORF">SAMN05192574_103148</name>
</gene>
<dbReference type="InterPro" id="IPR036034">
    <property type="entry name" value="PDZ_sf"/>
</dbReference>
<protein>
    <submittedName>
        <fullName evidence="3">Peptidase family S41</fullName>
    </submittedName>
</protein>
<organism evidence="3 4">
    <name type="scientific">Mucilaginibacter gossypiicola</name>
    <dbReference type="NCBI Taxonomy" id="551995"/>
    <lineage>
        <taxon>Bacteria</taxon>
        <taxon>Pseudomonadati</taxon>
        <taxon>Bacteroidota</taxon>
        <taxon>Sphingobacteriia</taxon>
        <taxon>Sphingobacteriales</taxon>
        <taxon>Sphingobacteriaceae</taxon>
        <taxon>Mucilaginibacter</taxon>
    </lineage>
</organism>
<dbReference type="CDD" id="cd07562">
    <property type="entry name" value="Peptidase_S41_TRI"/>
    <property type="match status" value="1"/>
</dbReference>
<dbReference type="Proteomes" id="UP000198942">
    <property type="component" value="Unassembled WGS sequence"/>
</dbReference>
<proteinExistence type="predicted"/>
<dbReference type="STRING" id="551995.SAMN05192574_103148"/>
<dbReference type="Gene3D" id="3.90.226.10">
    <property type="entry name" value="2-enoyl-CoA Hydratase, Chain A, domain 1"/>
    <property type="match status" value="1"/>
</dbReference>
<keyword evidence="4" id="KW-1185">Reference proteome</keyword>
<dbReference type="AlphaFoldDB" id="A0A1H8GI91"/>
<dbReference type="RefSeq" id="WP_091210498.1">
    <property type="nucleotide sequence ID" value="NZ_FOCL01000003.1"/>
</dbReference>
<accession>A0A1H8GI91</accession>